<protein>
    <submittedName>
        <fullName evidence="2">Uncharacterized protein</fullName>
    </submittedName>
</protein>
<reference evidence="3 5" key="2">
    <citation type="submission" date="2016-08" db="EMBL/GenBank/DDBJ databases">
        <authorList>
            <person name="Varghese N."/>
            <person name="Submissions Spin"/>
        </authorList>
    </citation>
    <scope>NUCLEOTIDE SEQUENCE [LARGE SCALE GENOMIC DNA]</scope>
    <source>
        <strain evidence="3 5">HL-109</strain>
    </source>
</reference>
<evidence type="ECO:0000313" key="5">
    <source>
        <dbReference type="Proteomes" id="UP000182800"/>
    </source>
</evidence>
<evidence type="ECO:0000313" key="2">
    <source>
        <dbReference type="EMBL" id="KPQ10758.1"/>
    </source>
</evidence>
<feature type="compositionally biased region" description="Acidic residues" evidence="1">
    <location>
        <begin position="70"/>
        <end position="80"/>
    </location>
</feature>
<dbReference type="EMBL" id="FMBM01000001">
    <property type="protein sequence ID" value="SCC79537.1"/>
    <property type="molecule type" value="Genomic_DNA"/>
</dbReference>
<proteinExistence type="predicted"/>
<feature type="region of interest" description="Disordered" evidence="1">
    <location>
        <begin position="1"/>
        <end position="80"/>
    </location>
</feature>
<organism evidence="2 4">
    <name type="scientific">Saliniramus fredricksonii</name>
    <dbReference type="NCBI Taxonomy" id="1653334"/>
    <lineage>
        <taxon>Bacteria</taxon>
        <taxon>Pseudomonadati</taxon>
        <taxon>Pseudomonadota</taxon>
        <taxon>Alphaproteobacteria</taxon>
        <taxon>Hyphomicrobiales</taxon>
        <taxon>Salinarimonadaceae</taxon>
        <taxon>Saliniramus</taxon>
    </lineage>
</organism>
<reference evidence="2 4" key="1">
    <citation type="submission" date="2015-09" db="EMBL/GenBank/DDBJ databases">
        <title>Identification and resolution of microdiversity through metagenomic sequencing of parallel consortia.</title>
        <authorList>
            <person name="Nelson W.C."/>
            <person name="Romine M.F."/>
            <person name="Lindemann S.R."/>
        </authorList>
    </citation>
    <scope>NUCLEOTIDE SEQUENCE [LARGE SCALE GENOMIC DNA]</scope>
    <source>
        <strain evidence="2">HL-109</strain>
    </source>
</reference>
<accession>A0A0P7X6U4</accession>
<dbReference type="AlphaFoldDB" id="A0A0P7X6U4"/>
<comment type="caution">
    <text evidence="2">The sequence shown here is derived from an EMBL/GenBank/DDBJ whole genome shotgun (WGS) entry which is preliminary data.</text>
</comment>
<name>A0A0P7X6U4_9HYPH</name>
<dbReference type="Proteomes" id="UP000050497">
    <property type="component" value="Unassembled WGS sequence"/>
</dbReference>
<dbReference type="Proteomes" id="UP000182800">
    <property type="component" value="Unassembled WGS sequence"/>
</dbReference>
<feature type="compositionally biased region" description="Basic and acidic residues" evidence="1">
    <location>
        <begin position="1"/>
        <end position="13"/>
    </location>
</feature>
<gene>
    <name evidence="3" type="ORF">GA0071312_0959</name>
    <name evidence="2" type="ORF">HLUCCO17_09895</name>
</gene>
<dbReference type="RefSeq" id="WP_074443801.1">
    <property type="nucleotide sequence ID" value="NZ_FMBM01000001.1"/>
</dbReference>
<evidence type="ECO:0000313" key="3">
    <source>
        <dbReference type="EMBL" id="SCC79537.1"/>
    </source>
</evidence>
<evidence type="ECO:0000256" key="1">
    <source>
        <dbReference type="SAM" id="MobiDB-lite"/>
    </source>
</evidence>
<dbReference type="EMBL" id="LJSX01000013">
    <property type="protein sequence ID" value="KPQ10758.1"/>
    <property type="molecule type" value="Genomic_DNA"/>
</dbReference>
<keyword evidence="5" id="KW-1185">Reference proteome</keyword>
<sequence length="80" mass="8681">MAEESDGRKREDAATQAPAESEKRKQPGTDNSPGQGGFHHADTRMGHAHSKWLGEAERLVTGKDKPPESAGEDEIDKAKE</sequence>
<evidence type="ECO:0000313" key="4">
    <source>
        <dbReference type="Proteomes" id="UP000050497"/>
    </source>
</evidence>
<feature type="compositionally biased region" description="Basic and acidic residues" evidence="1">
    <location>
        <begin position="52"/>
        <end position="67"/>
    </location>
</feature>